<dbReference type="InterPro" id="IPR013666">
    <property type="entry name" value="PH_pln"/>
</dbReference>
<dbReference type="SUPFAM" id="SSF50729">
    <property type="entry name" value="PH domain-like"/>
    <property type="match status" value="1"/>
</dbReference>
<dbReference type="InterPro" id="IPR001849">
    <property type="entry name" value="PH_domain"/>
</dbReference>
<comment type="caution">
    <text evidence="4">The sequence shown here is derived from an EMBL/GenBank/DDBJ whole genome shotgun (WGS) entry which is preliminary data.</text>
</comment>
<feature type="region of interest" description="Disordered" evidence="1">
    <location>
        <begin position="1"/>
        <end position="24"/>
    </location>
</feature>
<dbReference type="OrthoDB" id="1926216at2759"/>
<feature type="compositionally biased region" description="Basic residues" evidence="1">
    <location>
        <begin position="1"/>
        <end position="11"/>
    </location>
</feature>
<keyword evidence="5" id="KW-1185">Reference proteome</keyword>
<feature type="domain" description="PH" evidence="3">
    <location>
        <begin position="286"/>
        <end position="392"/>
    </location>
</feature>
<name>A0A843V0S6_COLES</name>
<dbReference type="PANTHER" id="PTHR31351">
    <property type="entry name" value="EXPRESSED PROTEIN"/>
    <property type="match status" value="1"/>
</dbReference>
<dbReference type="SMART" id="SM00233">
    <property type="entry name" value="PH"/>
    <property type="match status" value="1"/>
</dbReference>
<proteinExistence type="predicted"/>
<dbReference type="InterPro" id="IPR008546">
    <property type="entry name" value="VAN3-bd-like_auxin_canal"/>
</dbReference>
<sequence>MDRGPRRHQTRPPHCPGDTAEAAPAMCVRPPQTPREAMEFLARSWSVSSAELSRALNNMLLSSPKLDDVAPDPPAADGAGELPVHPQVPAVRPSSDNPPSVHVQEKLVLQPPPPPLGQAHGGSPSFSPTDGEDMKLYVKVGHRTVGGWLKDHKEKRREEARVRNAQVHAATAVAGVAAAVAAVAGAATFSSPVSSAVVLQSASPAKTSAAIASAASLVASHCVEVAHAMGADRGQILTAVGSAVSIHTTGDIMALTAGAATGVLHWKKVSVYVDGNAQVVIKMTSVHIGGTFVKKKKSKRTQYYTRADTCVIACSSPRTLQHISHMGIVVSGVVIGVDPEISPWPGRHLQRGSNQRAYFGIKTPGRLIEFECKNEKDKQLWVEGIQQMLHSHGRTCGTVSV</sequence>
<dbReference type="PANTHER" id="PTHR31351:SF2">
    <property type="entry name" value="PHOSPHOINOSITIDE BINDING PROTEIN"/>
    <property type="match status" value="1"/>
</dbReference>
<keyword evidence="2" id="KW-1133">Transmembrane helix</keyword>
<gene>
    <name evidence="4" type="ORF">Taro_020877</name>
</gene>
<evidence type="ECO:0000313" key="5">
    <source>
        <dbReference type="Proteomes" id="UP000652761"/>
    </source>
</evidence>
<organism evidence="4 5">
    <name type="scientific">Colocasia esculenta</name>
    <name type="common">Wild taro</name>
    <name type="synonym">Arum esculentum</name>
    <dbReference type="NCBI Taxonomy" id="4460"/>
    <lineage>
        <taxon>Eukaryota</taxon>
        <taxon>Viridiplantae</taxon>
        <taxon>Streptophyta</taxon>
        <taxon>Embryophyta</taxon>
        <taxon>Tracheophyta</taxon>
        <taxon>Spermatophyta</taxon>
        <taxon>Magnoliopsida</taxon>
        <taxon>Liliopsida</taxon>
        <taxon>Araceae</taxon>
        <taxon>Aroideae</taxon>
        <taxon>Colocasieae</taxon>
        <taxon>Colocasia</taxon>
    </lineage>
</organism>
<evidence type="ECO:0000259" key="3">
    <source>
        <dbReference type="SMART" id="SM00233"/>
    </source>
</evidence>
<keyword evidence="2" id="KW-0472">Membrane</keyword>
<dbReference type="InterPro" id="IPR040269">
    <property type="entry name" value="VAB"/>
</dbReference>
<accession>A0A843V0S6</accession>
<protein>
    <recommendedName>
        <fullName evidence="3">PH domain-containing protein</fullName>
    </recommendedName>
</protein>
<evidence type="ECO:0000313" key="4">
    <source>
        <dbReference type="EMBL" id="MQL88297.1"/>
    </source>
</evidence>
<dbReference type="AlphaFoldDB" id="A0A843V0S6"/>
<dbReference type="Pfam" id="PF05703">
    <property type="entry name" value="Auxin_canalis"/>
    <property type="match status" value="1"/>
</dbReference>
<evidence type="ECO:0000256" key="2">
    <source>
        <dbReference type="SAM" id="Phobius"/>
    </source>
</evidence>
<feature type="region of interest" description="Disordered" evidence="1">
    <location>
        <begin position="65"/>
        <end position="132"/>
    </location>
</feature>
<keyword evidence="2" id="KW-0812">Transmembrane</keyword>
<reference evidence="4" key="1">
    <citation type="submission" date="2017-07" db="EMBL/GenBank/DDBJ databases">
        <title>Taro Niue Genome Assembly and Annotation.</title>
        <authorList>
            <person name="Atibalentja N."/>
            <person name="Keating K."/>
            <person name="Fields C.J."/>
        </authorList>
    </citation>
    <scope>NUCLEOTIDE SEQUENCE</scope>
    <source>
        <strain evidence="4">Niue_2</strain>
        <tissue evidence="4">Leaf</tissue>
    </source>
</reference>
<dbReference type="Proteomes" id="UP000652761">
    <property type="component" value="Unassembled WGS sequence"/>
</dbReference>
<dbReference type="Pfam" id="PF08458">
    <property type="entry name" value="PH_2"/>
    <property type="match status" value="1"/>
</dbReference>
<evidence type="ECO:0000256" key="1">
    <source>
        <dbReference type="SAM" id="MobiDB-lite"/>
    </source>
</evidence>
<feature type="transmembrane region" description="Helical" evidence="2">
    <location>
        <begin position="165"/>
        <end position="189"/>
    </location>
</feature>
<dbReference type="EMBL" id="NMUH01001045">
    <property type="protein sequence ID" value="MQL88297.1"/>
    <property type="molecule type" value="Genomic_DNA"/>
</dbReference>